<organism evidence="2 3">
    <name type="scientific">Candidatus Wildermuthbacteria bacterium RIFCSPHIGHO2_02_FULL_47_17</name>
    <dbReference type="NCBI Taxonomy" id="1802452"/>
    <lineage>
        <taxon>Bacteria</taxon>
        <taxon>Candidatus Wildermuthiibacteriota</taxon>
    </lineage>
</organism>
<dbReference type="Pfam" id="PF13453">
    <property type="entry name" value="Zn_ribbon_TFIIB"/>
    <property type="match status" value="2"/>
</dbReference>
<name>A0A1G2R7S7_9BACT</name>
<dbReference type="AlphaFoldDB" id="A0A1G2R7S7"/>
<dbReference type="EMBL" id="MHTX01000004">
    <property type="protein sequence ID" value="OHA68906.1"/>
    <property type="molecule type" value="Genomic_DNA"/>
</dbReference>
<accession>A0A1G2R7S7</accession>
<reference evidence="2 3" key="1">
    <citation type="journal article" date="2016" name="Nat. Commun.">
        <title>Thousands of microbial genomes shed light on interconnected biogeochemical processes in an aquifer system.</title>
        <authorList>
            <person name="Anantharaman K."/>
            <person name="Brown C.T."/>
            <person name="Hug L.A."/>
            <person name="Sharon I."/>
            <person name="Castelle C.J."/>
            <person name="Probst A.J."/>
            <person name="Thomas B.C."/>
            <person name="Singh A."/>
            <person name="Wilkins M.J."/>
            <person name="Karaoz U."/>
            <person name="Brodie E.L."/>
            <person name="Williams K.H."/>
            <person name="Hubbard S.S."/>
            <person name="Banfield J.F."/>
        </authorList>
    </citation>
    <scope>NUCLEOTIDE SEQUENCE [LARGE SCALE GENOMIC DNA]</scope>
</reference>
<evidence type="ECO:0000313" key="2">
    <source>
        <dbReference type="EMBL" id="OHA68906.1"/>
    </source>
</evidence>
<comment type="caution">
    <text evidence="2">The sequence shown here is derived from an EMBL/GenBank/DDBJ whole genome shotgun (WGS) entry which is preliminary data.</text>
</comment>
<evidence type="ECO:0000259" key="1">
    <source>
        <dbReference type="Pfam" id="PF13453"/>
    </source>
</evidence>
<feature type="domain" description="Transcription factor zinc-finger" evidence="1">
    <location>
        <begin position="3"/>
        <end position="38"/>
    </location>
</feature>
<protein>
    <recommendedName>
        <fullName evidence="1">Transcription factor zinc-finger domain-containing protein</fullName>
    </recommendedName>
</protein>
<evidence type="ECO:0000313" key="3">
    <source>
        <dbReference type="Proteomes" id="UP000179258"/>
    </source>
</evidence>
<feature type="domain" description="Transcription factor zinc-finger" evidence="1">
    <location>
        <begin position="71"/>
        <end position="111"/>
    </location>
</feature>
<sequence>MFCPFCKKIELEKAIFNNVEVDYCPSCLGVWFEEEELRWAKDARDENLKWLDMDLWEKEKDFKISRGQKLCPDCRLPLYEVVYGESQVKVDLCSICRGVWLDKGEFQKIIEYLKERAGAEVMQRFSKNAAKEFSEIFAGPESLREEMDDFIVLLKVFAYRFYAKHPVIAKIISGLPE</sequence>
<dbReference type="Proteomes" id="UP000179258">
    <property type="component" value="Unassembled WGS sequence"/>
</dbReference>
<proteinExistence type="predicted"/>
<gene>
    <name evidence="2" type="ORF">A3D59_00390</name>
</gene>
<dbReference type="InterPro" id="IPR027392">
    <property type="entry name" value="TF_Znf"/>
</dbReference>